<gene>
    <name evidence="1" type="ORF">BOX15_Mlig021020g1</name>
</gene>
<name>A0A267H0W6_9PLAT</name>
<proteinExistence type="predicted"/>
<dbReference type="Proteomes" id="UP000215902">
    <property type="component" value="Unassembled WGS sequence"/>
</dbReference>
<accession>A0A267H0W6</accession>
<keyword evidence="2" id="KW-1185">Reference proteome</keyword>
<protein>
    <submittedName>
        <fullName evidence="1">Uncharacterized protein</fullName>
    </submittedName>
</protein>
<reference evidence="1 2" key="1">
    <citation type="submission" date="2017-06" db="EMBL/GenBank/DDBJ databases">
        <title>A platform for efficient transgenesis in Macrostomum lignano, a flatworm model organism for stem cell research.</title>
        <authorList>
            <person name="Berezikov E."/>
        </authorList>
    </citation>
    <scope>NUCLEOTIDE SEQUENCE [LARGE SCALE GENOMIC DNA]</scope>
    <source>
        <strain evidence="1">DV1</strain>
        <tissue evidence="1">Whole organism</tissue>
    </source>
</reference>
<comment type="caution">
    <text evidence="1">The sequence shown here is derived from an EMBL/GenBank/DDBJ whole genome shotgun (WGS) entry which is preliminary data.</text>
</comment>
<dbReference type="AlphaFoldDB" id="A0A267H0W6"/>
<feature type="non-terminal residue" evidence="1">
    <location>
        <position position="1"/>
    </location>
</feature>
<sequence>KKCSGERMVQQDGDFTTPKDTCLPKLHRLMMIYGPNYLCSVGFQLWMTVF</sequence>
<dbReference type="EMBL" id="NIVC01000069">
    <property type="protein sequence ID" value="PAA91905.1"/>
    <property type="molecule type" value="Genomic_DNA"/>
</dbReference>
<evidence type="ECO:0000313" key="2">
    <source>
        <dbReference type="Proteomes" id="UP000215902"/>
    </source>
</evidence>
<evidence type="ECO:0000313" key="1">
    <source>
        <dbReference type="EMBL" id="PAA91905.1"/>
    </source>
</evidence>
<organism evidence="1 2">
    <name type="scientific">Macrostomum lignano</name>
    <dbReference type="NCBI Taxonomy" id="282301"/>
    <lineage>
        <taxon>Eukaryota</taxon>
        <taxon>Metazoa</taxon>
        <taxon>Spiralia</taxon>
        <taxon>Lophotrochozoa</taxon>
        <taxon>Platyhelminthes</taxon>
        <taxon>Rhabditophora</taxon>
        <taxon>Macrostomorpha</taxon>
        <taxon>Macrostomida</taxon>
        <taxon>Macrostomidae</taxon>
        <taxon>Macrostomum</taxon>
    </lineage>
</organism>